<organism evidence="2 3">
    <name type="scientific">Zingiber officinale</name>
    <name type="common">Ginger</name>
    <name type="synonym">Amomum zingiber</name>
    <dbReference type="NCBI Taxonomy" id="94328"/>
    <lineage>
        <taxon>Eukaryota</taxon>
        <taxon>Viridiplantae</taxon>
        <taxon>Streptophyta</taxon>
        <taxon>Embryophyta</taxon>
        <taxon>Tracheophyta</taxon>
        <taxon>Spermatophyta</taxon>
        <taxon>Magnoliopsida</taxon>
        <taxon>Liliopsida</taxon>
        <taxon>Zingiberales</taxon>
        <taxon>Zingiberaceae</taxon>
        <taxon>Zingiber</taxon>
    </lineage>
</organism>
<dbReference type="EMBL" id="JACMSC010000018">
    <property type="protein sequence ID" value="KAG6475259.1"/>
    <property type="molecule type" value="Genomic_DNA"/>
</dbReference>
<keyword evidence="3" id="KW-1185">Reference proteome</keyword>
<protein>
    <submittedName>
        <fullName evidence="2">Uncharacterized protein</fullName>
    </submittedName>
</protein>
<evidence type="ECO:0000313" key="3">
    <source>
        <dbReference type="Proteomes" id="UP000734854"/>
    </source>
</evidence>
<dbReference type="Proteomes" id="UP000734854">
    <property type="component" value="Unassembled WGS sequence"/>
</dbReference>
<proteinExistence type="predicted"/>
<name>A0A8J5K6Q3_ZINOF</name>
<evidence type="ECO:0000313" key="2">
    <source>
        <dbReference type="EMBL" id="KAG6475259.1"/>
    </source>
</evidence>
<comment type="caution">
    <text evidence="2">The sequence shown here is derived from an EMBL/GenBank/DDBJ whole genome shotgun (WGS) entry which is preliminary data.</text>
</comment>
<reference evidence="2 3" key="1">
    <citation type="submission" date="2020-08" db="EMBL/GenBank/DDBJ databases">
        <title>Plant Genome Project.</title>
        <authorList>
            <person name="Zhang R.-G."/>
        </authorList>
    </citation>
    <scope>NUCLEOTIDE SEQUENCE [LARGE SCALE GENOMIC DNA]</scope>
    <source>
        <tissue evidence="2">Rhizome</tissue>
    </source>
</reference>
<sequence length="152" mass="16912">MSSLDGSTSSRRSECGVGAGSRFPPCGADRTGDCEHSAADAGENADTQRKPRGFRGGRGNARAGKCIYCDNLRSMGYIGVEKPKEAPDWLFLVDVLDWLLLCRDVSCWRFRLKVLVWVRIRFRSFDSDFSSTKFVFPGEDVSLDTTEGLRTE</sequence>
<accession>A0A8J5K6Q3</accession>
<feature type="region of interest" description="Disordered" evidence="1">
    <location>
        <begin position="1"/>
        <end position="61"/>
    </location>
</feature>
<evidence type="ECO:0000256" key="1">
    <source>
        <dbReference type="SAM" id="MobiDB-lite"/>
    </source>
</evidence>
<gene>
    <name evidence="2" type="ORF">ZIOFF_064477</name>
</gene>
<feature type="compositionally biased region" description="Low complexity" evidence="1">
    <location>
        <begin position="1"/>
        <end position="10"/>
    </location>
</feature>
<dbReference type="AlphaFoldDB" id="A0A8J5K6Q3"/>